<feature type="transmembrane region" description="Helical" evidence="1">
    <location>
        <begin position="20"/>
        <end position="43"/>
    </location>
</feature>
<dbReference type="Proteomes" id="UP000035996">
    <property type="component" value="Unassembled WGS sequence"/>
</dbReference>
<accession>A0A0J6CSW3</accession>
<proteinExistence type="predicted"/>
<organism evidence="2 3">
    <name type="scientific">Guptibacillus hwajinpoensis</name>
    <dbReference type="NCBI Taxonomy" id="208199"/>
    <lineage>
        <taxon>Bacteria</taxon>
        <taxon>Bacillati</taxon>
        <taxon>Bacillota</taxon>
        <taxon>Bacilli</taxon>
        <taxon>Bacillales</taxon>
        <taxon>Guptibacillaceae</taxon>
        <taxon>Guptibacillus</taxon>
    </lineage>
</organism>
<dbReference type="AlphaFoldDB" id="A0A0J6CSW3"/>
<protein>
    <submittedName>
        <fullName evidence="2">Uncharacterized protein</fullName>
    </submittedName>
</protein>
<sequence length="86" mass="10337">MWWFILKSFQKQRSFRKVPFVYIVAVRVGEFPLRSLSVWWFILKSFQKQRSFRKVPFVYIVAVRVGEFPLQDARFPGGGTLEPPRR</sequence>
<comment type="caution">
    <text evidence="2">The sequence shown here is derived from an EMBL/GenBank/DDBJ whole genome shotgun (WGS) entry which is preliminary data.</text>
</comment>
<keyword evidence="3" id="KW-1185">Reference proteome</keyword>
<gene>
    <name evidence="2" type="ORF">AB986_09395</name>
</gene>
<keyword evidence="1" id="KW-1133">Transmembrane helix</keyword>
<evidence type="ECO:0000313" key="3">
    <source>
        <dbReference type="Proteomes" id="UP000035996"/>
    </source>
</evidence>
<reference evidence="2" key="1">
    <citation type="submission" date="2015-06" db="EMBL/GenBank/DDBJ databases">
        <authorList>
            <person name="Liu B."/>
            <person name="Wang J."/>
            <person name="Zhu Y."/>
            <person name="Liu G."/>
            <person name="Chen Q."/>
            <person name="Zheng C."/>
            <person name="Che J."/>
            <person name="Ge C."/>
            <person name="Shi H."/>
            <person name="Pan Z."/>
            <person name="Liu X."/>
        </authorList>
    </citation>
    <scope>NUCLEOTIDE SEQUENCE [LARGE SCALE GENOMIC DNA]</scope>
    <source>
        <strain evidence="2">DSM 16346</strain>
    </source>
</reference>
<keyword evidence="1" id="KW-0812">Transmembrane</keyword>
<evidence type="ECO:0000313" key="2">
    <source>
        <dbReference type="EMBL" id="KMM39396.1"/>
    </source>
</evidence>
<keyword evidence="1" id="KW-0472">Membrane</keyword>
<name>A0A0J6CSW3_9BACL</name>
<evidence type="ECO:0000256" key="1">
    <source>
        <dbReference type="SAM" id="Phobius"/>
    </source>
</evidence>
<dbReference type="EMBL" id="LELK01000001">
    <property type="protein sequence ID" value="KMM39396.1"/>
    <property type="molecule type" value="Genomic_DNA"/>
</dbReference>